<protein>
    <recommendedName>
        <fullName evidence="13">Acyl-CoA dehydrogenase</fullName>
    </recommendedName>
</protein>
<dbReference type="PANTHER" id="PTHR48083">
    <property type="entry name" value="MEDIUM-CHAIN SPECIFIC ACYL-COA DEHYDROGENASE, MITOCHONDRIAL-RELATED"/>
    <property type="match status" value="1"/>
</dbReference>
<dbReference type="AlphaFoldDB" id="A0A9W9WAV6"/>
<keyword evidence="3 6" id="KW-0285">Flavoprotein</keyword>
<dbReference type="InterPro" id="IPR013786">
    <property type="entry name" value="AcylCoA_DH/ox_N"/>
</dbReference>
<dbReference type="InterPro" id="IPR006091">
    <property type="entry name" value="Acyl-CoA_Oxase/DH_mid-dom"/>
</dbReference>
<feature type="region of interest" description="Disordered" evidence="7">
    <location>
        <begin position="1"/>
        <end position="20"/>
    </location>
</feature>
<dbReference type="GO" id="GO:0005737">
    <property type="term" value="C:cytoplasm"/>
    <property type="evidence" value="ECO:0007669"/>
    <property type="project" value="TreeGrafter"/>
</dbReference>
<evidence type="ECO:0000259" key="9">
    <source>
        <dbReference type="Pfam" id="PF02770"/>
    </source>
</evidence>
<proteinExistence type="inferred from homology"/>
<dbReference type="Pfam" id="PF02771">
    <property type="entry name" value="Acyl-CoA_dh_N"/>
    <property type="match status" value="1"/>
</dbReference>
<evidence type="ECO:0008006" key="13">
    <source>
        <dbReference type="Google" id="ProtNLM"/>
    </source>
</evidence>
<dbReference type="Pfam" id="PF02770">
    <property type="entry name" value="Acyl-CoA_dh_M"/>
    <property type="match status" value="1"/>
</dbReference>
<evidence type="ECO:0000256" key="6">
    <source>
        <dbReference type="RuleBase" id="RU362125"/>
    </source>
</evidence>
<evidence type="ECO:0000313" key="11">
    <source>
        <dbReference type="EMBL" id="KAJ5414126.1"/>
    </source>
</evidence>
<organism evidence="11 12">
    <name type="scientific">Penicillium cosmopolitanum</name>
    <dbReference type="NCBI Taxonomy" id="1131564"/>
    <lineage>
        <taxon>Eukaryota</taxon>
        <taxon>Fungi</taxon>
        <taxon>Dikarya</taxon>
        <taxon>Ascomycota</taxon>
        <taxon>Pezizomycotina</taxon>
        <taxon>Eurotiomycetes</taxon>
        <taxon>Eurotiomycetidae</taxon>
        <taxon>Eurotiales</taxon>
        <taxon>Aspergillaceae</taxon>
        <taxon>Penicillium</taxon>
    </lineage>
</organism>
<evidence type="ECO:0000256" key="1">
    <source>
        <dbReference type="ARBA" id="ARBA00001974"/>
    </source>
</evidence>
<name>A0A9W9WAV6_9EURO</name>
<dbReference type="InterPro" id="IPR036250">
    <property type="entry name" value="AcylCo_DH-like_C"/>
</dbReference>
<reference evidence="11" key="2">
    <citation type="journal article" date="2023" name="IMA Fungus">
        <title>Comparative genomic study of the Penicillium genus elucidates a diverse pangenome and 15 lateral gene transfer events.</title>
        <authorList>
            <person name="Petersen C."/>
            <person name="Sorensen T."/>
            <person name="Nielsen M.R."/>
            <person name="Sondergaard T.E."/>
            <person name="Sorensen J.L."/>
            <person name="Fitzpatrick D.A."/>
            <person name="Frisvad J.C."/>
            <person name="Nielsen K.L."/>
        </authorList>
    </citation>
    <scope>NUCLEOTIDE SEQUENCE</scope>
    <source>
        <strain evidence="11">IBT 29677</strain>
    </source>
</reference>
<evidence type="ECO:0000256" key="2">
    <source>
        <dbReference type="ARBA" id="ARBA00009347"/>
    </source>
</evidence>
<keyword evidence="4 6" id="KW-0274">FAD</keyword>
<dbReference type="SUPFAM" id="SSF47203">
    <property type="entry name" value="Acyl-CoA dehydrogenase C-terminal domain-like"/>
    <property type="match status" value="1"/>
</dbReference>
<dbReference type="Gene3D" id="2.40.110.10">
    <property type="entry name" value="Butyryl-CoA Dehydrogenase, subunit A, domain 2"/>
    <property type="match status" value="1"/>
</dbReference>
<evidence type="ECO:0000256" key="5">
    <source>
        <dbReference type="ARBA" id="ARBA00023002"/>
    </source>
</evidence>
<dbReference type="RefSeq" id="XP_056493972.1">
    <property type="nucleotide sequence ID" value="XM_056625390.1"/>
</dbReference>
<feature type="domain" description="Acyl-CoA dehydrogenase/oxidase N-terminal" evidence="10">
    <location>
        <begin position="28"/>
        <end position="152"/>
    </location>
</feature>
<sequence length="427" mass="47284">MTSALTSEIPGADPAWHKQDDHPFYKPSHHRLQRFVREYVDKYIAPNVEEWEKAGEIPLEAFKRHASLGFLAVSAFPLPKDYLSGVNLPAGLSMDEWDEFHDAIIIDEMARCGYLGTVWGINGGAAVGGPPLHHYATPEQKRKFLAPLLRGEQRHCLGVTEPAIGSDVAGLTTIATKSADGRSWIINGEKKWVTQGQKADVGLIAARTGPPTAKGISVFIVPLNSKGISRRKMENSGVSSSGEAKHGSTFMELDDVVVPAENMLGKENQGFEIIMSTFAHERLWVGITALRLSRVAYEDAYRHALKRKTFGKPLFENQVIRQKFSKMANRLEPTQAYMEQLVFRSVRMPSLEFSPLAAMLKVQAAHHLEKVSRETQQVFGGLGYSRGGQGSRVEQISRDVRVLVVSGGSEEILLDMIAKQQKRLANL</sequence>
<evidence type="ECO:0000313" key="12">
    <source>
        <dbReference type="Proteomes" id="UP001147747"/>
    </source>
</evidence>
<dbReference type="InterPro" id="IPR050741">
    <property type="entry name" value="Acyl-CoA_dehydrogenase"/>
</dbReference>
<comment type="cofactor">
    <cofactor evidence="1 6">
        <name>FAD</name>
        <dbReference type="ChEBI" id="CHEBI:57692"/>
    </cofactor>
</comment>
<keyword evidence="12" id="KW-1185">Reference proteome</keyword>
<dbReference type="InterPro" id="IPR046373">
    <property type="entry name" value="Acyl-CoA_Oxase/DH_mid-dom_sf"/>
</dbReference>
<dbReference type="SUPFAM" id="SSF56645">
    <property type="entry name" value="Acyl-CoA dehydrogenase NM domain-like"/>
    <property type="match status" value="1"/>
</dbReference>
<dbReference type="GeneID" id="81364370"/>
<evidence type="ECO:0000256" key="3">
    <source>
        <dbReference type="ARBA" id="ARBA00022630"/>
    </source>
</evidence>
<accession>A0A9W9WAV6</accession>
<dbReference type="Gene3D" id="1.10.540.10">
    <property type="entry name" value="Acyl-CoA dehydrogenase/oxidase, N-terminal domain"/>
    <property type="match status" value="1"/>
</dbReference>
<dbReference type="OrthoDB" id="10254877at2759"/>
<dbReference type="GO" id="GO:0050660">
    <property type="term" value="F:flavin adenine dinucleotide binding"/>
    <property type="evidence" value="ECO:0007669"/>
    <property type="project" value="InterPro"/>
</dbReference>
<reference evidence="11" key="1">
    <citation type="submission" date="2022-12" db="EMBL/GenBank/DDBJ databases">
        <authorList>
            <person name="Petersen C."/>
        </authorList>
    </citation>
    <scope>NUCLEOTIDE SEQUENCE</scope>
    <source>
        <strain evidence="11">IBT 29677</strain>
    </source>
</reference>
<evidence type="ECO:0000256" key="4">
    <source>
        <dbReference type="ARBA" id="ARBA00022827"/>
    </source>
</evidence>
<dbReference type="InterPro" id="IPR037069">
    <property type="entry name" value="AcylCoA_DH/ox_N_sf"/>
</dbReference>
<keyword evidence="5 6" id="KW-0560">Oxidoreductase</keyword>
<evidence type="ECO:0000256" key="7">
    <source>
        <dbReference type="SAM" id="MobiDB-lite"/>
    </source>
</evidence>
<dbReference type="Pfam" id="PF00441">
    <property type="entry name" value="Acyl-CoA_dh_1"/>
    <property type="match status" value="1"/>
</dbReference>
<comment type="similarity">
    <text evidence="2 6">Belongs to the acyl-CoA dehydrogenase family.</text>
</comment>
<dbReference type="GO" id="GO:0003995">
    <property type="term" value="F:acyl-CoA dehydrogenase activity"/>
    <property type="evidence" value="ECO:0007669"/>
    <property type="project" value="TreeGrafter"/>
</dbReference>
<evidence type="ECO:0000259" key="10">
    <source>
        <dbReference type="Pfam" id="PF02771"/>
    </source>
</evidence>
<feature type="domain" description="Acyl-CoA oxidase/dehydrogenase middle" evidence="9">
    <location>
        <begin position="156"/>
        <end position="240"/>
    </location>
</feature>
<dbReference type="EMBL" id="JAPZBU010000003">
    <property type="protein sequence ID" value="KAJ5414126.1"/>
    <property type="molecule type" value="Genomic_DNA"/>
</dbReference>
<dbReference type="InterPro" id="IPR009100">
    <property type="entry name" value="AcylCoA_DH/oxidase_NM_dom_sf"/>
</dbReference>
<comment type="caution">
    <text evidence="11">The sequence shown here is derived from an EMBL/GenBank/DDBJ whole genome shotgun (WGS) entry which is preliminary data.</text>
</comment>
<gene>
    <name evidence="11" type="ORF">N7509_000753</name>
</gene>
<dbReference type="InterPro" id="IPR009075">
    <property type="entry name" value="AcylCo_DH/oxidase_C"/>
</dbReference>
<dbReference type="PANTHER" id="PTHR48083:SF17">
    <property type="entry name" value="ACYL-COA DEHYDROGENASE (AFU_ORTHOLOGUE AFUA_2G16630)-RELATED"/>
    <property type="match status" value="1"/>
</dbReference>
<dbReference type="Proteomes" id="UP001147747">
    <property type="component" value="Unassembled WGS sequence"/>
</dbReference>
<feature type="domain" description="Acyl-CoA dehydrogenase/oxidase C-terminal" evidence="8">
    <location>
        <begin position="268"/>
        <end position="420"/>
    </location>
</feature>
<evidence type="ECO:0000259" key="8">
    <source>
        <dbReference type="Pfam" id="PF00441"/>
    </source>
</evidence>
<dbReference type="Gene3D" id="1.20.140.10">
    <property type="entry name" value="Butyryl-CoA Dehydrogenase, subunit A, domain 3"/>
    <property type="match status" value="1"/>
</dbReference>
<dbReference type="GO" id="GO:0033539">
    <property type="term" value="P:fatty acid beta-oxidation using acyl-CoA dehydrogenase"/>
    <property type="evidence" value="ECO:0007669"/>
    <property type="project" value="TreeGrafter"/>
</dbReference>